<evidence type="ECO:0000313" key="2">
    <source>
        <dbReference type="Proteomes" id="UP000050795"/>
    </source>
</evidence>
<keyword evidence="1" id="KW-1133">Transmembrane helix</keyword>
<evidence type="ECO:0000313" key="3">
    <source>
        <dbReference type="WBParaSite" id="TREG1_7750.2"/>
    </source>
</evidence>
<dbReference type="Proteomes" id="UP000050795">
    <property type="component" value="Unassembled WGS sequence"/>
</dbReference>
<reference evidence="3 4" key="2">
    <citation type="submission" date="2023-11" db="UniProtKB">
        <authorList>
            <consortium name="WormBaseParasite"/>
        </authorList>
    </citation>
    <scope>IDENTIFICATION</scope>
</reference>
<evidence type="ECO:0000256" key="1">
    <source>
        <dbReference type="SAM" id="Phobius"/>
    </source>
</evidence>
<keyword evidence="2" id="KW-1185">Reference proteome</keyword>
<dbReference type="WBParaSite" id="TREG1_7750.3">
    <property type="protein sequence ID" value="TREG1_7750.3"/>
    <property type="gene ID" value="TREG1_7750"/>
</dbReference>
<reference evidence="2" key="1">
    <citation type="submission" date="2022-06" db="EMBL/GenBank/DDBJ databases">
        <authorList>
            <person name="Berger JAMES D."/>
            <person name="Berger JAMES D."/>
        </authorList>
    </citation>
    <scope>NUCLEOTIDE SEQUENCE [LARGE SCALE GENOMIC DNA]</scope>
</reference>
<keyword evidence="1" id="KW-0472">Membrane</keyword>
<feature type="transmembrane region" description="Helical" evidence="1">
    <location>
        <begin position="28"/>
        <end position="51"/>
    </location>
</feature>
<evidence type="ECO:0000313" key="5">
    <source>
        <dbReference type="WBParaSite" id="TREG1_7750.4"/>
    </source>
</evidence>
<proteinExistence type="predicted"/>
<protein>
    <submittedName>
        <fullName evidence="3 4">Uncharacterized protein</fullName>
    </submittedName>
</protein>
<evidence type="ECO:0000313" key="4">
    <source>
        <dbReference type="WBParaSite" id="TREG1_7750.3"/>
    </source>
</evidence>
<name>A0AA85KEG9_TRIRE</name>
<accession>A0AA85KEG9</accession>
<keyword evidence="1" id="KW-0812">Transmembrane</keyword>
<dbReference type="WBParaSite" id="TREG1_7750.4">
    <property type="protein sequence ID" value="TREG1_7750.4"/>
    <property type="gene ID" value="TREG1_7750"/>
</dbReference>
<dbReference type="AlphaFoldDB" id="A0AA85KEG9"/>
<organism evidence="2 5">
    <name type="scientific">Trichobilharzia regenti</name>
    <name type="common">Nasal bird schistosome</name>
    <dbReference type="NCBI Taxonomy" id="157069"/>
    <lineage>
        <taxon>Eukaryota</taxon>
        <taxon>Metazoa</taxon>
        <taxon>Spiralia</taxon>
        <taxon>Lophotrochozoa</taxon>
        <taxon>Platyhelminthes</taxon>
        <taxon>Trematoda</taxon>
        <taxon>Digenea</taxon>
        <taxon>Strigeidida</taxon>
        <taxon>Schistosomatoidea</taxon>
        <taxon>Schistosomatidae</taxon>
        <taxon>Trichobilharzia</taxon>
    </lineage>
</organism>
<sequence>MRMPKPGRKACSMESEIQINYKFVLSKLFHRCGLFSPILGFFALKYINIVAKKTRKFYRRRWNYNAMLHSA</sequence>
<dbReference type="WBParaSite" id="TREG1_7750.2">
    <property type="protein sequence ID" value="TREG1_7750.2"/>
    <property type="gene ID" value="TREG1_7750"/>
</dbReference>